<dbReference type="CDD" id="cd05289">
    <property type="entry name" value="MDR_like_2"/>
    <property type="match status" value="1"/>
</dbReference>
<proteinExistence type="predicted"/>
<dbReference type="InterPro" id="IPR051603">
    <property type="entry name" value="Zinc-ADH_QOR/CCCR"/>
</dbReference>
<dbReference type="InterPro" id="IPR020843">
    <property type="entry name" value="ER"/>
</dbReference>
<accession>A0A9W6L663</accession>
<dbReference type="Proteomes" id="UP001143463">
    <property type="component" value="Unassembled WGS sequence"/>
</dbReference>
<evidence type="ECO:0000256" key="1">
    <source>
        <dbReference type="ARBA" id="ARBA00022857"/>
    </source>
</evidence>
<dbReference type="RefSeq" id="WP_037047215.1">
    <property type="nucleotide sequence ID" value="NZ_BSFQ01000016.1"/>
</dbReference>
<organism evidence="3 4">
    <name type="scientific">Pseudonocardia halophobica</name>
    <dbReference type="NCBI Taxonomy" id="29401"/>
    <lineage>
        <taxon>Bacteria</taxon>
        <taxon>Bacillati</taxon>
        <taxon>Actinomycetota</taxon>
        <taxon>Actinomycetes</taxon>
        <taxon>Pseudonocardiales</taxon>
        <taxon>Pseudonocardiaceae</taxon>
        <taxon>Pseudonocardia</taxon>
    </lineage>
</organism>
<name>A0A9W6L663_9PSEU</name>
<dbReference type="GO" id="GO:0016491">
    <property type="term" value="F:oxidoreductase activity"/>
    <property type="evidence" value="ECO:0007669"/>
    <property type="project" value="InterPro"/>
</dbReference>
<keyword evidence="1" id="KW-0521">NADP</keyword>
<sequence>MRAIGVNQYGGPEALEVVELPEPHAGPGQIRIRVHAAAVNPTDTYVRDGSRAERQRKDPPPYVPGMDAAGVVDEIGEGAEGGLALGDAVMAVVVPDGAHGAYAEYVVVPVGSVVRAPAGADHAHAATLPMNGMTARRTLDLLDPEPGATLAVTGAAGAYGGYVVQLAKAAGLRVVADAADADVELLRKLGADVVVPRGDAVAERIREAVPGGVDALADGSVQGDLLLPAVRDGGRIATVRGYRGPEERGITWHPVWVRDIAEDRERLDALRVLAESGAVTLRVAATYPAERAPEAHARLQEGGTRGRLVLEF</sequence>
<dbReference type="InterPro" id="IPR036291">
    <property type="entry name" value="NAD(P)-bd_dom_sf"/>
</dbReference>
<dbReference type="InterPro" id="IPR013154">
    <property type="entry name" value="ADH-like_N"/>
</dbReference>
<dbReference type="AlphaFoldDB" id="A0A9W6L663"/>
<gene>
    <name evidence="3" type="ORF">GCM10017577_39560</name>
</gene>
<dbReference type="PANTHER" id="PTHR44154">
    <property type="entry name" value="QUINONE OXIDOREDUCTASE"/>
    <property type="match status" value="1"/>
</dbReference>
<dbReference type="EMBL" id="BSFQ01000016">
    <property type="protein sequence ID" value="GLL12815.1"/>
    <property type="molecule type" value="Genomic_DNA"/>
</dbReference>
<dbReference type="SUPFAM" id="SSF50129">
    <property type="entry name" value="GroES-like"/>
    <property type="match status" value="1"/>
</dbReference>
<feature type="domain" description="Enoyl reductase (ER)" evidence="2">
    <location>
        <begin position="10"/>
        <end position="310"/>
    </location>
</feature>
<reference evidence="3" key="2">
    <citation type="submission" date="2023-01" db="EMBL/GenBank/DDBJ databases">
        <authorList>
            <person name="Sun Q."/>
            <person name="Evtushenko L."/>
        </authorList>
    </citation>
    <scope>NUCLEOTIDE SEQUENCE</scope>
    <source>
        <strain evidence="3">VKM Ac-1069</strain>
    </source>
</reference>
<protein>
    <submittedName>
        <fullName evidence="3">Zinc-binding alcohol dehydrogenase</fullName>
    </submittedName>
</protein>
<reference evidence="3" key="1">
    <citation type="journal article" date="2014" name="Int. J. Syst. Evol. Microbiol.">
        <title>Complete genome sequence of Corynebacterium casei LMG S-19264T (=DSM 44701T), isolated from a smear-ripened cheese.</title>
        <authorList>
            <consortium name="US DOE Joint Genome Institute (JGI-PGF)"/>
            <person name="Walter F."/>
            <person name="Albersmeier A."/>
            <person name="Kalinowski J."/>
            <person name="Ruckert C."/>
        </authorList>
    </citation>
    <scope>NUCLEOTIDE SEQUENCE</scope>
    <source>
        <strain evidence="3">VKM Ac-1069</strain>
    </source>
</reference>
<evidence type="ECO:0000313" key="4">
    <source>
        <dbReference type="Proteomes" id="UP001143463"/>
    </source>
</evidence>
<dbReference type="SMART" id="SM00829">
    <property type="entry name" value="PKS_ER"/>
    <property type="match status" value="1"/>
</dbReference>
<keyword evidence="4" id="KW-1185">Reference proteome</keyword>
<dbReference type="SUPFAM" id="SSF51735">
    <property type="entry name" value="NAD(P)-binding Rossmann-fold domains"/>
    <property type="match status" value="1"/>
</dbReference>
<comment type="caution">
    <text evidence="3">The sequence shown here is derived from an EMBL/GenBank/DDBJ whole genome shotgun (WGS) entry which is preliminary data.</text>
</comment>
<dbReference type="Pfam" id="PF13602">
    <property type="entry name" value="ADH_zinc_N_2"/>
    <property type="match status" value="1"/>
</dbReference>
<evidence type="ECO:0000313" key="3">
    <source>
        <dbReference type="EMBL" id="GLL12815.1"/>
    </source>
</evidence>
<dbReference type="PANTHER" id="PTHR44154:SF1">
    <property type="entry name" value="QUINONE OXIDOREDUCTASE"/>
    <property type="match status" value="1"/>
</dbReference>
<evidence type="ECO:0000259" key="2">
    <source>
        <dbReference type="SMART" id="SM00829"/>
    </source>
</evidence>
<dbReference type="Pfam" id="PF08240">
    <property type="entry name" value="ADH_N"/>
    <property type="match status" value="1"/>
</dbReference>
<dbReference type="Gene3D" id="3.40.50.720">
    <property type="entry name" value="NAD(P)-binding Rossmann-like Domain"/>
    <property type="match status" value="1"/>
</dbReference>
<dbReference type="InterPro" id="IPR011032">
    <property type="entry name" value="GroES-like_sf"/>
</dbReference>
<dbReference type="Gene3D" id="3.90.180.10">
    <property type="entry name" value="Medium-chain alcohol dehydrogenases, catalytic domain"/>
    <property type="match status" value="1"/>
</dbReference>